<organism evidence="3">
    <name type="scientific">Leptosphaeria maculans (strain JN3 / isolate v23.1.3 / race Av1-4-5-6-7-8)</name>
    <name type="common">Blackleg fungus</name>
    <name type="synonym">Phoma lingam</name>
    <dbReference type="NCBI Taxonomy" id="985895"/>
    <lineage>
        <taxon>Eukaryota</taxon>
        <taxon>Fungi</taxon>
        <taxon>Dikarya</taxon>
        <taxon>Ascomycota</taxon>
        <taxon>Pezizomycotina</taxon>
        <taxon>Dothideomycetes</taxon>
        <taxon>Pleosporomycetidae</taxon>
        <taxon>Pleosporales</taxon>
        <taxon>Pleosporineae</taxon>
        <taxon>Leptosphaeriaceae</taxon>
        <taxon>Plenodomus</taxon>
        <taxon>Plenodomus lingam/Leptosphaeria maculans species complex</taxon>
    </lineage>
</organism>
<dbReference type="VEuPathDB" id="FungiDB:LEMA_P091450.1"/>
<reference evidence="3" key="1">
    <citation type="journal article" date="2011" name="Nat. Commun.">
        <title>Effector diversification within compartments of the Leptosphaeria maculans genome affected by Repeat-Induced Point mutations.</title>
        <authorList>
            <person name="Rouxel T."/>
            <person name="Grandaubert J."/>
            <person name="Hane J.K."/>
            <person name="Hoede C."/>
            <person name="van de Wouw A.P."/>
            <person name="Couloux A."/>
            <person name="Dominguez V."/>
            <person name="Anthouard V."/>
            <person name="Bally P."/>
            <person name="Bourras S."/>
            <person name="Cozijnsen A.J."/>
            <person name="Ciuffetti L.M."/>
            <person name="Degrave A."/>
            <person name="Dilmaghani A."/>
            <person name="Duret L."/>
            <person name="Fudal I."/>
            <person name="Goodwin S.B."/>
            <person name="Gout L."/>
            <person name="Glaser N."/>
            <person name="Linglin J."/>
            <person name="Kema G.H.J."/>
            <person name="Lapalu N."/>
            <person name="Lawrence C.B."/>
            <person name="May K."/>
            <person name="Meyer M."/>
            <person name="Ollivier B."/>
            <person name="Poulain J."/>
            <person name="Schoch C.L."/>
            <person name="Simon A."/>
            <person name="Spatafora J.W."/>
            <person name="Stachowiak A."/>
            <person name="Turgeon B.G."/>
            <person name="Tyler B.M."/>
            <person name="Vincent D."/>
            <person name="Weissenbach J."/>
            <person name="Amselem J."/>
            <person name="Quesneville H."/>
            <person name="Oliver R.P."/>
            <person name="Wincker P."/>
            <person name="Balesdent M.-H."/>
            <person name="Howlett B.J."/>
        </authorList>
    </citation>
    <scope>NUCLEOTIDE SEQUENCE [LARGE SCALE GENOMIC DNA]</scope>
    <source>
        <strain evidence="3">JN3 / isolate v23.1.3 / race Av1-4-5-6-7-8</strain>
    </source>
</reference>
<feature type="compositionally biased region" description="Low complexity" evidence="1">
    <location>
        <begin position="48"/>
        <end position="62"/>
    </location>
</feature>
<feature type="region of interest" description="Disordered" evidence="1">
    <location>
        <begin position="43"/>
        <end position="62"/>
    </location>
</feature>
<feature type="region of interest" description="Disordered" evidence="1">
    <location>
        <begin position="1"/>
        <end position="23"/>
    </location>
</feature>
<evidence type="ECO:0000313" key="3">
    <source>
        <dbReference type="Proteomes" id="UP000002668"/>
    </source>
</evidence>
<dbReference type="Proteomes" id="UP000002668">
    <property type="component" value="Genome"/>
</dbReference>
<accession>E5A219</accession>
<keyword evidence="3" id="KW-1185">Reference proteome</keyword>
<gene>
    <name evidence="2" type="ORF">LEMA_P091450.1</name>
</gene>
<feature type="compositionally biased region" description="Polar residues" evidence="1">
    <location>
        <begin position="10"/>
        <end position="23"/>
    </location>
</feature>
<protein>
    <submittedName>
        <fullName evidence="2">Predicted protein</fullName>
    </submittedName>
</protein>
<dbReference type="HOGENOM" id="CLU_1156584_0_0_1"/>
<sequence>MQSKEKVQAYSIQHTADSRQQTGLPLRDGKVCERCNLPMSTNAAAIDSSQETTRSSERTSASRQHVTPLFLLSCGMWRCYRRGKRGIRRSLPVMPGDPPSPLPSLARLARWMITTYPTNSRPARKLSLTPIPVCPERPNVAGKSMDLPCLGLANSSVTLLAAMKRKHYGACGGSHVSVMAHVLHVVSGCRGVERRLSVPMRRAELPIWCLVSGVSGKFQADKKGRSKHHPRMKDAYYVQV</sequence>
<evidence type="ECO:0000256" key="1">
    <source>
        <dbReference type="SAM" id="MobiDB-lite"/>
    </source>
</evidence>
<proteinExistence type="predicted"/>
<name>E5A219_LEPMJ</name>
<dbReference type="AlphaFoldDB" id="E5A219"/>
<dbReference type="InParanoid" id="E5A219"/>
<dbReference type="EMBL" id="FP929132">
    <property type="protein sequence ID" value="CBX97736.1"/>
    <property type="molecule type" value="Genomic_DNA"/>
</dbReference>
<evidence type="ECO:0000313" key="2">
    <source>
        <dbReference type="EMBL" id="CBX97736.1"/>
    </source>
</evidence>